<organism evidence="2 3">
    <name type="scientific">Acidithiobacillus thiooxidans ATCC 19377</name>
    <dbReference type="NCBI Taxonomy" id="637390"/>
    <lineage>
        <taxon>Bacteria</taxon>
        <taxon>Pseudomonadati</taxon>
        <taxon>Pseudomonadota</taxon>
        <taxon>Acidithiobacillia</taxon>
        <taxon>Acidithiobacillales</taxon>
        <taxon>Acidithiobacillaceae</taxon>
        <taxon>Acidithiobacillus</taxon>
    </lineage>
</organism>
<proteinExistence type="predicted"/>
<gene>
    <name evidence="2" type="ORF">DLNHIDIE_01821</name>
</gene>
<feature type="compositionally biased region" description="Polar residues" evidence="1">
    <location>
        <begin position="74"/>
        <end position="85"/>
    </location>
</feature>
<protein>
    <submittedName>
        <fullName evidence="2">Uncharacterized protein</fullName>
    </submittedName>
</protein>
<accession>A0A543Q6J2</accession>
<evidence type="ECO:0000256" key="1">
    <source>
        <dbReference type="SAM" id="MobiDB-lite"/>
    </source>
</evidence>
<feature type="region of interest" description="Disordered" evidence="1">
    <location>
        <begin position="66"/>
        <end position="85"/>
    </location>
</feature>
<reference evidence="2 3" key="1">
    <citation type="submission" date="2019-03" db="EMBL/GenBank/DDBJ databases">
        <title>New insights into Acidothiobacillus thiooxidans sulfur metabolism through coupled gene expression, solution geochemistry, microscopy and spectroscopy analyses.</title>
        <authorList>
            <person name="Camacho D."/>
            <person name="Frazao R."/>
            <person name="Fouillen A."/>
            <person name="Nanci A."/>
            <person name="Lang B.F."/>
            <person name="Apte S.C."/>
            <person name="Baron C."/>
            <person name="Warren L.A."/>
        </authorList>
    </citation>
    <scope>NUCLEOTIDE SEQUENCE [LARGE SCALE GENOMIC DNA]</scope>
    <source>
        <strain evidence="2 3">ATCC 19377</strain>
    </source>
</reference>
<sequence>MAMSRDTARGTRSMRPASNIRYLLEGRLTPFQKKLLAALAAESELSAERVLDMLLLDARLLRCTETQRDDFSPGQGSQSKGLGPP</sequence>
<dbReference type="EMBL" id="SZUV01000001">
    <property type="protein sequence ID" value="TQN51940.1"/>
    <property type="molecule type" value="Genomic_DNA"/>
</dbReference>
<evidence type="ECO:0000313" key="3">
    <source>
        <dbReference type="Proteomes" id="UP000315403"/>
    </source>
</evidence>
<comment type="caution">
    <text evidence="2">The sequence shown here is derived from an EMBL/GenBank/DDBJ whole genome shotgun (WGS) entry which is preliminary data.</text>
</comment>
<evidence type="ECO:0000313" key="2">
    <source>
        <dbReference type="EMBL" id="TQN51940.1"/>
    </source>
</evidence>
<dbReference type="AlphaFoldDB" id="A0A543Q6J2"/>
<name>A0A543Q6J2_ACITH</name>
<dbReference type="Proteomes" id="UP000315403">
    <property type="component" value="Unassembled WGS sequence"/>
</dbReference>